<reference evidence="1" key="1">
    <citation type="submission" date="2023-12" db="EMBL/GenBank/DDBJ databases">
        <title>Genome assembly of Anisodus tanguticus.</title>
        <authorList>
            <person name="Wang Y.-J."/>
        </authorList>
    </citation>
    <scope>NUCLEOTIDE SEQUENCE</scope>
    <source>
        <strain evidence="1">KB-2021</strain>
        <tissue evidence="1">Leaf</tissue>
    </source>
</reference>
<protein>
    <submittedName>
        <fullName evidence="1">Uncharacterized protein</fullName>
    </submittedName>
</protein>
<sequence length="145" mass="15507">MVGLGGLVSGTPCPSTELDHVSQSKEWAAGFLKWGGLREAGFTSNEQLPLSCSGRIARRCHPSPVTLDGAMNSSRSVRWKDSAPVSSKPVATLDGGGTNVMGCWAASDGWAWRASFWHALSKHRVGSRVPIERMGCWIPKVGRTA</sequence>
<gene>
    <name evidence="1" type="ORF">RND71_022529</name>
</gene>
<keyword evidence="2" id="KW-1185">Reference proteome</keyword>
<name>A0AAE1VD06_9SOLA</name>
<proteinExistence type="predicted"/>
<accession>A0AAE1VD06</accession>
<dbReference type="EMBL" id="JAVYJV010000012">
    <property type="protein sequence ID" value="KAK4356919.1"/>
    <property type="molecule type" value="Genomic_DNA"/>
</dbReference>
<comment type="caution">
    <text evidence="1">The sequence shown here is derived from an EMBL/GenBank/DDBJ whole genome shotgun (WGS) entry which is preliminary data.</text>
</comment>
<dbReference type="AntiFam" id="ANF00038">
    <property type="entry name" value="Overlaps SRP RNA, same strand"/>
</dbReference>
<organism evidence="1 2">
    <name type="scientific">Anisodus tanguticus</name>
    <dbReference type="NCBI Taxonomy" id="243964"/>
    <lineage>
        <taxon>Eukaryota</taxon>
        <taxon>Viridiplantae</taxon>
        <taxon>Streptophyta</taxon>
        <taxon>Embryophyta</taxon>
        <taxon>Tracheophyta</taxon>
        <taxon>Spermatophyta</taxon>
        <taxon>Magnoliopsida</taxon>
        <taxon>eudicotyledons</taxon>
        <taxon>Gunneridae</taxon>
        <taxon>Pentapetalae</taxon>
        <taxon>asterids</taxon>
        <taxon>lamiids</taxon>
        <taxon>Solanales</taxon>
        <taxon>Solanaceae</taxon>
        <taxon>Solanoideae</taxon>
        <taxon>Hyoscyameae</taxon>
        <taxon>Anisodus</taxon>
    </lineage>
</organism>
<dbReference type="AlphaFoldDB" id="A0AAE1VD06"/>
<evidence type="ECO:0000313" key="1">
    <source>
        <dbReference type="EMBL" id="KAK4356919.1"/>
    </source>
</evidence>
<evidence type="ECO:0000313" key="2">
    <source>
        <dbReference type="Proteomes" id="UP001291623"/>
    </source>
</evidence>
<dbReference type="Proteomes" id="UP001291623">
    <property type="component" value="Unassembled WGS sequence"/>
</dbReference>